<evidence type="ECO:0000313" key="4">
    <source>
        <dbReference type="Proteomes" id="UP000317178"/>
    </source>
</evidence>
<dbReference type="PANTHER" id="PTHR43591">
    <property type="entry name" value="METHYLTRANSFERASE"/>
    <property type="match status" value="1"/>
</dbReference>
<keyword evidence="3" id="KW-0808">Transferase</keyword>
<dbReference type="Gene3D" id="3.40.50.150">
    <property type="entry name" value="Vaccinia Virus protein VP39"/>
    <property type="match status" value="1"/>
</dbReference>
<dbReference type="AlphaFoldDB" id="A0A518CLT2"/>
<dbReference type="RefSeq" id="WP_197440621.1">
    <property type="nucleotide sequence ID" value="NZ_CP036281.1"/>
</dbReference>
<organism evidence="3 4">
    <name type="scientific">Polystyrenella longa</name>
    <dbReference type="NCBI Taxonomy" id="2528007"/>
    <lineage>
        <taxon>Bacteria</taxon>
        <taxon>Pseudomonadati</taxon>
        <taxon>Planctomycetota</taxon>
        <taxon>Planctomycetia</taxon>
        <taxon>Planctomycetales</taxon>
        <taxon>Planctomycetaceae</taxon>
        <taxon>Polystyrenella</taxon>
    </lineage>
</organism>
<protein>
    <submittedName>
        <fullName evidence="3">Demethylmenaquinone methyltransferase</fullName>
        <ecNumber evidence="3">2.1.1.163</ecNumber>
    </submittedName>
</protein>
<dbReference type="GO" id="GO:0032259">
    <property type="term" value="P:methylation"/>
    <property type="evidence" value="ECO:0007669"/>
    <property type="project" value="UniProtKB-KW"/>
</dbReference>
<dbReference type="InterPro" id="IPR029063">
    <property type="entry name" value="SAM-dependent_MTases_sf"/>
</dbReference>
<evidence type="ECO:0000256" key="1">
    <source>
        <dbReference type="SAM" id="MobiDB-lite"/>
    </source>
</evidence>
<keyword evidence="3" id="KW-0489">Methyltransferase</keyword>
<dbReference type="Pfam" id="PF08241">
    <property type="entry name" value="Methyltransf_11"/>
    <property type="match status" value="1"/>
</dbReference>
<dbReference type="EMBL" id="CP036281">
    <property type="protein sequence ID" value="QDU80182.1"/>
    <property type="molecule type" value="Genomic_DNA"/>
</dbReference>
<dbReference type="KEGG" id="plon:Pla110_19060"/>
<reference evidence="3 4" key="1">
    <citation type="submission" date="2019-02" db="EMBL/GenBank/DDBJ databases">
        <title>Deep-cultivation of Planctomycetes and their phenomic and genomic characterization uncovers novel biology.</title>
        <authorList>
            <person name="Wiegand S."/>
            <person name="Jogler M."/>
            <person name="Boedeker C."/>
            <person name="Pinto D."/>
            <person name="Vollmers J."/>
            <person name="Rivas-Marin E."/>
            <person name="Kohn T."/>
            <person name="Peeters S.H."/>
            <person name="Heuer A."/>
            <person name="Rast P."/>
            <person name="Oberbeckmann S."/>
            <person name="Bunk B."/>
            <person name="Jeske O."/>
            <person name="Meyerdierks A."/>
            <person name="Storesund J.E."/>
            <person name="Kallscheuer N."/>
            <person name="Luecker S."/>
            <person name="Lage O.M."/>
            <person name="Pohl T."/>
            <person name="Merkel B.J."/>
            <person name="Hornburger P."/>
            <person name="Mueller R.-W."/>
            <person name="Bruemmer F."/>
            <person name="Labrenz M."/>
            <person name="Spormann A.M."/>
            <person name="Op den Camp H."/>
            <person name="Overmann J."/>
            <person name="Amann R."/>
            <person name="Jetten M.S.M."/>
            <person name="Mascher T."/>
            <person name="Medema M.H."/>
            <person name="Devos D.P."/>
            <person name="Kaster A.-K."/>
            <person name="Ovreas L."/>
            <person name="Rohde M."/>
            <person name="Galperin M.Y."/>
            <person name="Jogler C."/>
        </authorList>
    </citation>
    <scope>NUCLEOTIDE SEQUENCE [LARGE SCALE GENOMIC DNA]</scope>
    <source>
        <strain evidence="3 4">Pla110</strain>
    </source>
</reference>
<evidence type="ECO:0000259" key="2">
    <source>
        <dbReference type="Pfam" id="PF08241"/>
    </source>
</evidence>
<dbReference type="PANTHER" id="PTHR43591:SF110">
    <property type="entry name" value="RHODANESE DOMAIN-CONTAINING PROTEIN"/>
    <property type="match status" value="1"/>
</dbReference>
<feature type="compositionally biased region" description="Polar residues" evidence="1">
    <location>
        <begin position="235"/>
        <end position="249"/>
    </location>
</feature>
<name>A0A518CLT2_9PLAN</name>
<dbReference type="CDD" id="cd02440">
    <property type="entry name" value="AdoMet_MTases"/>
    <property type="match status" value="1"/>
</dbReference>
<feature type="domain" description="Methyltransferase type 11" evidence="2">
    <location>
        <begin position="66"/>
        <end position="162"/>
    </location>
</feature>
<gene>
    <name evidence="3" type="primary">ubiE_3</name>
    <name evidence="3" type="ORF">Pla110_19060</name>
</gene>
<proteinExistence type="predicted"/>
<dbReference type="GO" id="GO:0008757">
    <property type="term" value="F:S-adenosylmethionine-dependent methyltransferase activity"/>
    <property type="evidence" value="ECO:0007669"/>
    <property type="project" value="InterPro"/>
</dbReference>
<keyword evidence="4" id="KW-1185">Reference proteome</keyword>
<dbReference type="InterPro" id="IPR013216">
    <property type="entry name" value="Methyltransf_11"/>
</dbReference>
<evidence type="ECO:0000313" key="3">
    <source>
        <dbReference type="EMBL" id="QDU80182.1"/>
    </source>
</evidence>
<dbReference type="EC" id="2.1.1.163" evidence="3"/>
<dbReference type="Proteomes" id="UP000317178">
    <property type="component" value="Chromosome"/>
</dbReference>
<dbReference type="GO" id="GO:0043770">
    <property type="term" value="F:demethylmenaquinone methyltransferase activity"/>
    <property type="evidence" value="ECO:0007669"/>
    <property type="project" value="UniProtKB-EC"/>
</dbReference>
<accession>A0A518CLT2</accession>
<dbReference type="SUPFAM" id="SSF53335">
    <property type="entry name" value="S-adenosyl-L-methionine-dependent methyltransferases"/>
    <property type="match status" value="1"/>
</dbReference>
<sequence length="249" mass="28148">MLRRVVEFNGIRRLPFEQYRDHVQQHYDGPAGAVLTMASMISLHEPLIGHLIRGKKFDVSQRKSLLDVGSGAGQVLGHLLKEVDIDANFVAFDLSQKMLRRARLRVKDERPNFISGDLMQLPFADESFDCITCGWVIEHLPDPIPGLKEMGRVLAPGGSILIMTTEDTFAGAMTSRTWKCRTYNRKRFQEACVKAGLQLKAELWFSKIHRFFRMGGILVELTRDDIRAITEDETTSPNSDSTPDLATSR</sequence>
<feature type="region of interest" description="Disordered" evidence="1">
    <location>
        <begin position="230"/>
        <end position="249"/>
    </location>
</feature>